<dbReference type="InterPro" id="IPR018253">
    <property type="entry name" value="DnaJ_domain_CS"/>
</dbReference>
<dbReference type="CDD" id="cd10747">
    <property type="entry name" value="DnaJ_C"/>
    <property type="match status" value="1"/>
</dbReference>
<dbReference type="Gene3D" id="1.10.287.110">
    <property type="entry name" value="DnaJ domain"/>
    <property type="match status" value="1"/>
</dbReference>
<keyword evidence="1" id="KW-0143">Chaperone</keyword>
<dbReference type="SUPFAM" id="SSF49493">
    <property type="entry name" value="HSP40/DnaJ peptide-binding domain"/>
    <property type="match status" value="2"/>
</dbReference>
<keyword evidence="4" id="KW-1185">Reference proteome</keyword>
<comment type="caution">
    <text evidence="3">The sequence shown here is derived from an EMBL/GenBank/DDBJ whole genome shotgun (WGS) entry which is preliminary data.</text>
</comment>
<dbReference type="PRINTS" id="PR00625">
    <property type="entry name" value="JDOMAIN"/>
</dbReference>
<organism evidence="3 4">
    <name type="scientific">Candidatus Marithioploca araucensis</name>
    <dbReference type="NCBI Taxonomy" id="70273"/>
    <lineage>
        <taxon>Bacteria</taxon>
        <taxon>Pseudomonadati</taxon>
        <taxon>Pseudomonadota</taxon>
        <taxon>Gammaproteobacteria</taxon>
        <taxon>Thiotrichales</taxon>
        <taxon>Thiotrichaceae</taxon>
        <taxon>Candidatus Marithioploca</taxon>
    </lineage>
</organism>
<evidence type="ECO:0000256" key="1">
    <source>
        <dbReference type="ARBA" id="ARBA00023186"/>
    </source>
</evidence>
<dbReference type="EMBL" id="JAUCGM010000791">
    <property type="protein sequence ID" value="MDM8563669.1"/>
    <property type="molecule type" value="Genomic_DNA"/>
</dbReference>
<evidence type="ECO:0000259" key="2">
    <source>
        <dbReference type="PROSITE" id="PS50076"/>
    </source>
</evidence>
<dbReference type="InterPro" id="IPR002939">
    <property type="entry name" value="DnaJ_C"/>
</dbReference>
<dbReference type="Proteomes" id="UP001171945">
    <property type="component" value="Unassembled WGS sequence"/>
</dbReference>
<dbReference type="PANTHER" id="PTHR43096">
    <property type="entry name" value="DNAJ HOMOLOG 1, MITOCHONDRIAL-RELATED"/>
    <property type="match status" value="1"/>
</dbReference>
<dbReference type="Pfam" id="PF01556">
    <property type="entry name" value="DnaJ_C"/>
    <property type="match status" value="1"/>
</dbReference>
<name>A0ABT7VVR7_9GAMM</name>
<dbReference type="InterPro" id="IPR036869">
    <property type="entry name" value="J_dom_sf"/>
</dbReference>
<dbReference type="PANTHER" id="PTHR43096:SF52">
    <property type="entry name" value="DNAJ HOMOLOG 1, MITOCHONDRIAL-RELATED"/>
    <property type="match status" value="1"/>
</dbReference>
<feature type="non-terminal residue" evidence="3">
    <location>
        <position position="1"/>
    </location>
</feature>
<reference evidence="3" key="1">
    <citation type="submission" date="2023-06" db="EMBL/GenBank/DDBJ databases">
        <title>Uncultivated large filamentous bacteria from sulfidic sediments reveal new species and different genomic features in energy metabolism and defense.</title>
        <authorList>
            <person name="Fonseca A."/>
        </authorList>
    </citation>
    <scope>NUCLEOTIDE SEQUENCE</scope>
    <source>
        <strain evidence="3">HSG4</strain>
    </source>
</reference>
<proteinExistence type="predicted"/>
<accession>A0ABT7VVR7</accession>
<dbReference type="Pfam" id="PF00226">
    <property type="entry name" value="DnaJ"/>
    <property type="match status" value="1"/>
</dbReference>
<protein>
    <submittedName>
        <fullName evidence="3">DnaJ C-terminal domain-containing protein</fullName>
    </submittedName>
</protein>
<dbReference type="InterPro" id="IPR008971">
    <property type="entry name" value="HSP40/DnaJ_pept-bd"/>
</dbReference>
<dbReference type="SUPFAM" id="SSF46565">
    <property type="entry name" value="Chaperone J-domain"/>
    <property type="match status" value="1"/>
</dbReference>
<dbReference type="Gene3D" id="2.60.260.20">
    <property type="entry name" value="Urease metallochaperone UreE, N-terminal domain"/>
    <property type="match status" value="2"/>
</dbReference>
<evidence type="ECO:0000313" key="3">
    <source>
        <dbReference type="EMBL" id="MDM8563669.1"/>
    </source>
</evidence>
<evidence type="ECO:0000313" key="4">
    <source>
        <dbReference type="Proteomes" id="UP001171945"/>
    </source>
</evidence>
<dbReference type="PROSITE" id="PS00636">
    <property type="entry name" value="DNAJ_1"/>
    <property type="match status" value="1"/>
</dbReference>
<feature type="domain" description="J" evidence="2">
    <location>
        <begin position="1"/>
        <end position="31"/>
    </location>
</feature>
<dbReference type="PROSITE" id="PS50076">
    <property type="entry name" value="DNAJ_2"/>
    <property type="match status" value="1"/>
</dbReference>
<dbReference type="InterPro" id="IPR001623">
    <property type="entry name" value="DnaJ_domain"/>
</dbReference>
<sequence length="279" mass="31350">EKEAEQHFKEVGEAYEVLKDTQKRAAYDQLGTRWQAGENFRPPPGWNNAGCRGSGFRNTHVNHSDFFENLFGGGQRNTRHNAFQTKGEDQETKIAISFEEAYQGTTRTLQLTMPEMGNNRQINSKKRMLKVKIPRGVIAGQKIRLSGQGGGGIGGGARGDLYLEIELQPHHLYRAEGKDVYITLPITPWEAALGCTMVVPTLDGKVEIKIPKNSKSGQKLRLKGRGFSTRPPGDYYIVLEMVTPTADSEVVQEIYRKMAKEFSFFNPRATKDFELEPNL</sequence>
<gene>
    <name evidence="3" type="ORF">QUF54_09980</name>
</gene>